<organism evidence="2 3">
    <name type="scientific">Polyangium spumosum</name>
    <dbReference type="NCBI Taxonomy" id="889282"/>
    <lineage>
        <taxon>Bacteria</taxon>
        <taxon>Pseudomonadati</taxon>
        <taxon>Myxococcota</taxon>
        <taxon>Polyangia</taxon>
        <taxon>Polyangiales</taxon>
        <taxon>Polyangiaceae</taxon>
        <taxon>Polyangium</taxon>
    </lineage>
</organism>
<protein>
    <submittedName>
        <fullName evidence="2">Uncharacterized protein</fullName>
    </submittedName>
</protein>
<evidence type="ECO:0000256" key="1">
    <source>
        <dbReference type="SAM" id="MobiDB-lite"/>
    </source>
</evidence>
<dbReference type="Proteomes" id="UP000440224">
    <property type="component" value="Unassembled WGS sequence"/>
</dbReference>
<sequence length="206" mass="23464">MQITGRMMHITNDIPRRQKIYFIRPSRYHVFGTNFEKRDMMSDDEAVCCFDDTWDATIRQAIIHGDPVEYEDVLGLIPEHSRPFCHHDHEHRRFRILGTVFVAQLKKRGDNYSHNQMWPVPAKNYDTRTLFLTFATQAERDDWDLLAARLGYDSEELGLRVLHGFAAAFGATQQAIATAGAGSDGPSLDPSPQPHDAPNRGLGRRG</sequence>
<proteinExistence type="predicted"/>
<reference evidence="2 3" key="1">
    <citation type="submission" date="2019-10" db="EMBL/GenBank/DDBJ databases">
        <title>A soil myxobacterium in the family Polyangiaceae.</title>
        <authorList>
            <person name="Li Y."/>
            <person name="Wang J."/>
        </authorList>
    </citation>
    <scope>NUCLEOTIDE SEQUENCE [LARGE SCALE GENOMIC DNA]</scope>
    <source>
        <strain evidence="2 3">DSM 14734</strain>
    </source>
</reference>
<evidence type="ECO:0000313" key="2">
    <source>
        <dbReference type="EMBL" id="MRG96121.1"/>
    </source>
</evidence>
<comment type="caution">
    <text evidence="2">The sequence shown here is derived from an EMBL/GenBank/DDBJ whole genome shotgun (WGS) entry which is preliminary data.</text>
</comment>
<name>A0A6N7Q5K1_9BACT</name>
<dbReference type="AlphaFoldDB" id="A0A6N7Q5K1"/>
<dbReference type="OrthoDB" id="9986795at2"/>
<dbReference type="EMBL" id="WJIE01000010">
    <property type="protein sequence ID" value="MRG96121.1"/>
    <property type="molecule type" value="Genomic_DNA"/>
</dbReference>
<gene>
    <name evidence="2" type="ORF">GF068_29990</name>
</gene>
<keyword evidence="3" id="KW-1185">Reference proteome</keyword>
<accession>A0A6N7Q5K1</accession>
<dbReference type="RefSeq" id="WP_153822924.1">
    <property type="nucleotide sequence ID" value="NZ_WJIE01000010.1"/>
</dbReference>
<feature type="region of interest" description="Disordered" evidence="1">
    <location>
        <begin position="178"/>
        <end position="206"/>
    </location>
</feature>
<evidence type="ECO:0000313" key="3">
    <source>
        <dbReference type="Proteomes" id="UP000440224"/>
    </source>
</evidence>